<reference evidence="2 3" key="1">
    <citation type="journal article" date="2017" name="BMC Genomics">
        <title>Genomic analysis of methanogenic archaea reveals a shift towards energy conservation.</title>
        <authorList>
            <person name="Gilmore S.P."/>
            <person name="Henske J.K."/>
            <person name="Sexton J.A."/>
            <person name="Solomon K.V."/>
            <person name="Seppala S."/>
            <person name="Yoo J.I."/>
            <person name="Huyett L.M."/>
            <person name="Pressman A."/>
            <person name="Cogan J.Z."/>
            <person name="Kivenson V."/>
            <person name="Peng X."/>
            <person name="Tan Y."/>
            <person name="Valentine D.L."/>
            <person name="O'Malley M.A."/>
        </authorList>
    </citation>
    <scope>NUCLEOTIDE SEQUENCE [LARGE SCALE GENOMIC DNA]</scope>
    <source>
        <strain evidence="2 3">M.o.H.</strain>
    </source>
</reference>
<keyword evidence="3" id="KW-1185">Reference proteome</keyword>
<dbReference type="InterPro" id="IPR056937">
    <property type="entry name" value="YqbQ/XkdQ"/>
</dbReference>
<organism evidence="2 3">
    <name type="scientific">Methanobacterium bryantii</name>
    <dbReference type="NCBI Taxonomy" id="2161"/>
    <lineage>
        <taxon>Archaea</taxon>
        <taxon>Methanobacteriati</taxon>
        <taxon>Methanobacteriota</taxon>
        <taxon>Methanomada group</taxon>
        <taxon>Methanobacteria</taxon>
        <taxon>Methanobacteriales</taxon>
        <taxon>Methanobacteriaceae</taxon>
        <taxon>Methanobacterium</taxon>
    </lineage>
</organism>
<dbReference type="Proteomes" id="UP000217784">
    <property type="component" value="Unassembled WGS sequence"/>
</dbReference>
<protein>
    <recommendedName>
        <fullName evidence="1">YqbQ/XkdQ domain-containing protein</fullName>
    </recommendedName>
</protein>
<dbReference type="RefSeq" id="WP_069583110.1">
    <property type="nucleotide sequence ID" value="NZ_LMVM01000002.1"/>
</dbReference>
<proteinExistence type="predicted"/>
<evidence type="ECO:0000313" key="3">
    <source>
        <dbReference type="Proteomes" id="UP000217784"/>
    </source>
</evidence>
<gene>
    <name evidence="2" type="ORF">ASJ80_08505</name>
</gene>
<evidence type="ECO:0000259" key="1">
    <source>
        <dbReference type="Pfam" id="PF24032"/>
    </source>
</evidence>
<dbReference type="EMBL" id="LMVM01000002">
    <property type="protein sequence ID" value="PAV05764.1"/>
    <property type="molecule type" value="Genomic_DNA"/>
</dbReference>
<dbReference type="OrthoDB" id="78388at2157"/>
<dbReference type="Pfam" id="PF24032">
    <property type="entry name" value="YQBQ"/>
    <property type="match status" value="1"/>
</dbReference>
<feature type="domain" description="YqbQ/XkdQ" evidence="1">
    <location>
        <begin position="27"/>
        <end position="221"/>
    </location>
</feature>
<sequence>MTSVIYHSHSTTKGTANFKTIPFNNASIEFNSAKASTANFNSIQKLNEGDRIRIIGNNHRPFGGQIIKPGSKLKDGAYSYECVDYTRLFFGKSYTTWSGGTSDGIIKAILNSLNYSTAGIEKTKAVHGQLIWKNVVRWDIIQQLRWLDYKAGQLIECYVNADGILIYRPLPQTQEGYIFKSAYDYSQEYDASNIITGATVLTKEGDTISNVQNDNLVAVWGQIFDREEGC</sequence>
<evidence type="ECO:0000313" key="2">
    <source>
        <dbReference type="EMBL" id="PAV05764.1"/>
    </source>
</evidence>
<dbReference type="AlphaFoldDB" id="A0A2A2H915"/>
<accession>A0A2A2H915</accession>
<name>A0A2A2H915_METBR</name>
<comment type="caution">
    <text evidence="2">The sequence shown here is derived from an EMBL/GenBank/DDBJ whole genome shotgun (WGS) entry which is preliminary data.</text>
</comment>